<organism evidence="1 2">
    <name type="scientific">Zymobacter palmae</name>
    <dbReference type="NCBI Taxonomy" id="33074"/>
    <lineage>
        <taxon>Bacteria</taxon>
        <taxon>Pseudomonadati</taxon>
        <taxon>Pseudomonadota</taxon>
        <taxon>Gammaproteobacteria</taxon>
        <taxon>Oceanospirillales</taxon>
        <taxon>Halomonadaceae</taxon>
        <taxon>Zymobacter group</taxon>
        <taxon>Zymobacter</taxon>
    </lineage>
</organism>
<keyword evidence="2" id="KW-1185">Reference proteome</keyword>
<gene>
    <name evidence="1" type="ORF">ZBT109_2156</name>
</gene>
<protein>
    <submittedName>
        <fullName evidence="1">Transcriptional regulators</fullName>
    </submittedName>
</protein>
<evidence type="ECO:0000313" key="2">
    <source>
        <dbReference type="Proteomes" id="UP000267342"/>
    </source>
</evidence>
<proteinExistence type="predicted"/>
<evidence type="ECO:0000313" key="1">
    <source>
        <dbReference type="EMBL" id="BBG30893.1"/>
    </source>
</evidence>
<dbReference type="AlphaFoldDB" id="A0A348HGZ1"/>
<dbReference type="Proteomes" id="UP000267342">
    <property type="component" value="Chromosome"/>
</dbReference>
<accession>A0A348HGZ1</accession>
<reference evidence="1 2" key="1">
    <citation type="submission" date="2018-09" db="EMBL/GenBank/DDBJ databases">
        <title>Zymobacter palmae IAM14233 (=T109) whole genome analysis.</title>
        <authorList>
            <person name="Yanase H."/>
        </authorList>
    </citation>
    <scope>NUCLEOTIDE SEQUENCE [LARGE SCALE GENOMIC DNA]</scope>
    <source>
        <strain evidence="1 2">IAM14233</strain>
    </source>
</reference>
<sequence>MQTSKKMMLCQKVMSDLGHGLPFDIDLRIDPAHRVFIEKVRQVLHERRQIGMLAHISRSYHGRNAIRGKEVFVVL</sequence>
<dbReference type="EMBL" id="AP018933">
    <property type="protein sequence ID" value="BBG30893.1"/>
    <property type="molecule type" value="Genomic_DNA"/>
</dbReference>
<name>A0A348HGZ1_9GAMM</name>
<dbReference type="KEGG" id="zpl:ZBT109_2156"/>